<keyword evidence="1" id="KW-0812">Transmembrane</keyword>
<comment type="caution">
    <text evidence="2">The sequence shown here is derived from an EMBL/GenBank/DDBJ whole genome shotgun (WGS) entry which is preliminary data.</text>
</comment>
<name>A0ABW0CG53_STRCD</name>
<dbReference type="InterPro" id="IPR047789">
    <property type="entry name" value="CU044_5270-like"/>
</dbReference>
<evidence type="ECO:0000313" key="3">
    <source>
        <dbReference type="Proteomes" id="UP001596263"/>
    </source>
</evidence>
<evidence type="ECO:0000313" key="2">
    <source>
        <dbReference type="EMBL" id="MFC5214845.1"/>
    </source>
</evidence>
<keyword evidence="1" id="KW-0472">Membrane</keyword>
<dbReference type="Proteomes" id="UP001596263">
    <property type="component" value="Unassembled WGS sequence"/>
</dbReference>
<reference evidence="3" key="1">
    <citation type="journal article" date="2019" name="Int. J. Syst. Evol. Microbiol.">
        <title>The Global Catalogue of Microorganisms (GCM) 10K type strain sequencing project: providing services to taxonomists for standard genome sequencing and annotation.</title>
        <authorList>
            <consortium name="The Broad Institute Genomics Platform"/>
            <consortium name="The Broad Institute Genome Sequencing Center for Infectious Disease"/>
            <person name="Wu L."/>
            <person name="Ma J."/>
        </authorList>
    </citation>
    <scope>NUCLEOTIDE SEQUENCE [LARGE SCALE GENOMIC DNA]</scope>
    <source>
        <strain evidence="3">KCTC 42586</strain>
    </source>
</reference>
<dbReference type="RefSeq" id="WP_380852395.1">
    <property type="nucleotide sequence ID" value="NZ_JBHSKM010000007.1"/>
</dbReference>
<dbReference type="EMBL" id="JBHSKM010000007">
    <property type="protein sequence ID" value="MFC5214845.1"/>
    <property type="molecule type" value="Genomic_DNA"/>
</dbReference>
<accession>A0ABW0CG53</accession>
<dbReference type="NCBIfam" id="NF038083">
    <property type="entry name" value="CU044_5270_fam"/>
    <property type="match status" value="1"/>
</dbReference>
<proteinExistence type="predicted"/>
<keyword evidence="3" id="KW-1185">Reference proteome</keyword>
<feature type="transmembrane region" description="Helical" evidence="1">
    <location>
        <begin position="44"/>
        <end position="65"/>
    </location>
</feature>
<gene>
    <name evidence="2" type="ORF">ACFPQ9_13500</name>
</gene>
<keyword evidence="1" id="KW-1133">Transmembrane helix</keyword>
<protein>
    <submittedName>
        <fullName evidence="2">CU044_5270 family protein</fullName>
    </submittedName>
</protein>
<evidence type="ECO:0000256" key="1">
    <source>
        <dbReference type="SAM" id="Phobius"/>
    </source>
</evidence>
<sequence length="318" mass="34612">MTQVRELRADAPVADRARLAPGRARLVEAAVTARRSRVTWGRRPLVIAAVFAAVTAVVVTATLLVQAHRGEREGTPAVAPGLDLKGMSVREFLEFAARTVEEQPPVAEPRAEQWIYAKETQEGDDDADFALEKWLRYDGAELASYPRPGAEDPGDLETTELNLEGLGDEYDDRSPRQMYRFLSTLPSDGEGALKALREENALVDDKNLTQAGNDYTEISVLLDAYVQPPDGLAGLYRALATMPGGKLVDHLVQDEAGQYAVAIRFPEPGGEGAERADEWLLDPVTFEVVGERTVEDGEVVGGNAYVVKAVVNEAGRRP</sequence>
<organism evidence="2 3">
    <name type="scientific">Streptomyces coerulescens</name>
    <dbReference type="NCBI Taxonomy" id="29304"/>
    <lineage>
        <taxon>Bacteria</taxon>
        <taxon>Bacillati</taxon>
        <taxon>Actinomycetota</taxon>
        <taxon>Actinomycetes</taxon>
        <taxon>Kitasatosporales</taxon>
        <taxon>Streptomycetaceae</taxon>
        <taxon>Streptomyces</taxon>
    </lineage>
</organism>